<reference evidence="2" key="1">
    <citation type="submission" date="2011-07" db="EMBL/GenBank/DDBJ databases">
        <title>The complete genome of Cyclobacterium marinum DSM 745.</title>
        <authorList>
            <person name="Lucas S."/>
            <person name="Han J."/>
            <person name="Lapidus A."/>
            <person name="Bruce D."/>
            <person name="Goodwin L."/>
            <person name="Pitluck S."/>
            <person name="Peters L."/>
            <person name="Kyrpides N."/>
            <person name="Mavromatis K."/>
            <person name="Ivanova N."/>
            <person name="Ovchinnikova G."/>
            <person name="Chertkov O."/>
            <person name="Detter J.C."/>
            <person name="Tapia R."/>
            <person name="Han C."/>
            <person name="Land M."/>
            <person name="Hauser L."/>
            <person name="Markowitz V."/>
            <person name="Cheng J.-F."/>
            <person name="Hugenholtz P."/>
            <person name="Woyke T."/>
            <person name="Wu D."/>
            <person name="Tindall B."/>
            <person name="Schuetze A."/>
            <person name="Brambilla E."/>
            <person name="Klenk H.-P."/>
            <person name="Eisen J.A."/>
        </authorList>
    </citation>
    <scope>NUCLEOTIDE SEQUENCE [LARGE SCALE GENOMIC DNA]</scope>
    <source>
        <strain evidence="2">ATCC 25205 / DSM 745 / LMG 13164 / NCIMB 1802</strain>
    </source>
</reference>
<dbReference type="InterPro" id="IPR037226">
    <property type="entry name" value="CAC2185-like_sf"/>
</dbReference>
<name>G0IY88_CYCMS</name>
<sequence>MITKRLVIYHFSTGYWMSMYSKKFREILKHIFYSRRTLGRYYSLKRIKNHDFTIISDNCWGRGVYKFLGLPCNTPTAGMGIERDYLDFIENLNSESADEVTELDESHCEAIAGRTYPIGRTPYAKLHFFRYNNFTVAQRLFRMRFKNINKENLYYKIDFDYYNCRNKEDIERWNKMQLPNSVAFYSDETLKFYSGKIHNGVYIKKKMHPLNNFHFGFNQKYFDFITWLNTGIPNQTLKYKVLNFILLDDGINIFIAKSLRSTFKKISPKILKRA</sequence>
<dbReference type="SUPFAM" id="SSF142795">
    <property type="entry name" value="CAC2185-like"/>
    <property type="match status" value="1"/>
</dbReference>
<dbReference type="Pfam" id="PF08942">
    <property type="entry name" value="DUF1919"/>
    <property type="match status" value="1"/>
</dbReference>
<dbReference type="STRING" id="880070.Cycma_1220"/>
<dbReference type="InterPro" id="IPR015037">
    <property type="entry name" value="DUF1919"/>
</dbReference>
<proteinExistence type="predicted"/>
<evidence type="ECO:0000313" key="1">
    <source>
        <dbReference type="EMBL" id="AEL24992.1"/>
    </source>
</evidence>
<dbReference type="AlphaFoldDB" id="G0IY88"/>
<dbReference type="EMBL" id="CP002955">
    <property type="protein sequence ID" value="AEL24992.1"/>
    <property type="molecule type" value="Genomic_DNA"/>
</dbReference>
<dbReference type="KEGG" id="cmr:Cycma_1220"/>
<protein>
    <recommendedName>
        <fullName evidence="3">DUF1919 domain-containing protein</fullName>
    </recommendedName>
</protein>
<gene>
    <name evidence="1" type="ordered locus">Cycma_1220</name>
</gene>
<dbReference type="eggNOG" id="COG3955">
    <property type="taxonomic scope" value="Bacteria"/>
</dbReference>
<evidence type="ECO:0000313" key="2">
    <source>
        <dbReference type="Proteomes" id="UP000001635"/>
    </source>
</evidence>
<accession>G0IY88</accession>
<evidence type="ECO:0008006" key="3">
    <source>
        <dbReference type="Google" id="ProtNLM"/>
    </source>
</evidence>
<keyword evidence="2" id="KW-1185">Reference proteome</keyword>
<organism evidence="1 2">
    <name type="scientific">Cyclobacterium marinum (strain ATCC 25205 / DSM 745 / LMG 13164 / NCIMB 1802)</name>
    <name type="common">Flectobacillus marinus</name>
    <dbReference type="NCBI Taxonomy" id="880070"/>
    <lineage>
        <taxon>Bacteria</taxon>
        <taxon>Pseudomonadati</taxon>
        <taxon>Bacteroidota</taxon>
        <taxon>Cytophagia</taxon>
        <taxon>Cytophagales</taxon>
        <taxon>Cyclobacteriaceae</taxon>
        <taxon>Cyclobacterium</taxon>
    </lineage>
</organism>
<dbReference type="HOGENOM" id="CLU_1014596_0_0_10"/>
<dbReference type="Proteomes" id="UP000001635">
    <property type="component" value="Chromosome"/>
</dbReference>